<dbReference type="SUPFAM" id="SSF53649">
    <property type="entry name" value="Alkaline phosphatase-like"/>
    <property type="match status" value="1"/>
</dbReference>
<dbReference type="InterPro" id="IPR006149">
    <property type="entry name" value="EB_dom"/>
</dbReference>
<sequence>MLGQGILPQRWLTTCQPARLLASVVSSLSAYSAGHLRLLGSKCNNDQECLADVTYSRCQTGRCSCLPYYAEYNKTMCVQSTLLGFDCLVKEQCSMKVANSLCLHGSCRCESGYLQFRRHTCLSPASPGDVCYSDAHCRLWDSDTHCDFLIPNLFGRCQCNPPMKQSGKSCYQFAIPTEDGNPSASGPSPIDSPNTSSAGGWQPVASASLTSPTPSPAATEFTVTSHNLPQTFSPISLSHPSTASLNYSPMADMLFSTQATSSEESHSTMSLLTLTSAVTFAEDTHASTTEEEATTPGVGEGVAVTLGLPCVSDLQCQTADPGSRCLDGVCNCIIKNNGSHSCGALNTGCYRGTFQCRSTGVCISWFFVCDGRQDCPDGSDEECKDTKTCPPQAFRCGLTGGCVSRAGRCDGTLDCPDGEDELHCNATRGSKSCPEGTFRCSDGRCLPEYEFCNAMVTCTDGSDEPRDACKARTKRRRSGYCPFRCANGRCRSDAIVCSGRDGCGDGSDEAHCSVCIISKNESAQDFQRIIFRDLRFMTGNLQVKVYGDERTDRSLLHAVRTILPRTLRVAELTDLIAFNCANSKSLTLCSILLLCALFYSLERDLSNEVRLDVFCLTLASRSHNGVACKGCQSLCLFGPLTYISTPTEAHAENNWSAPYILKIDPTMAHYYVPKKERYSCCYSDIKRATLDAKDNRTADSKYNITKCVIFEEEMTLQPESEFILVRCNLQKNGAKGKEVYRNMHPTVPVKPQVRTKLTVKDTLHKNNSEDKRKLSVLFIGLDSVSRLNLIRTMPRTVSHLQHTGWFELRGYNKVADNTFPNLMAILTGLNLDQVKKNCWPTKDSQLDDCPYIWHDFSNQGYVTAFGEDVTKMSTFNYQKNGFINPPTDYYLRPYILAAERKLQLKTRDQLDICLGPTSTTEHLLRYTTDFASTFRHALYFALLWINNLSHNNHNTPAAMDFRFLQFFNELSEIGTLNNTLVIFLSDHGMRFGKIRETLIGWLEERLPFIYIWIPQWFRQKYPEVTKNMVTNRDRLTSPYDLHITLKDILGRNQVSDMAESIEGAKSVSSGNGSAGCPTCVSLFDEVTYNRSCDDAGITPHWCTCNQYQTLSTTGDTVQAAAKFVLSEIQARLQTAVTRTPKSKKCADLRLNRLVNVRGRVHNDPKHRDYVVLIETLPGSALFEATVRKLTKSDDAFQILGTVSRINAYWSQSTCINDIILKIYCYCINS</sequence>
<dbReference type="InParanoid" id="A0A6L2PT69"/>
<evidence type="ECO:0000259" key="4">
    <source>
        <dbReference type="Pfam" id="PF01683"/>
    </source>
</evidence>
<evidence type="ECO:0000256" key="2">
    <source>
        <dbReference type="PROSITE-ProRule" id="PRU00124"/>
    </source>
</evidence>
<feature type="compositionally biased region" description="Polar residues" evidence="3">
    <location>
        <begin position="180"/>
        <end position="199"/>
    </location>
</feature>
<organism evidence="5 6">
    <name type="scientific">Coptotermes formosanus</name>
    <name type="common">Formosan subterranean termite</name>
    <dbReference type="NCBI Taxonomy" id="36987"/>
    <lineage>
        <taxon>Eukaryota</taxon>
        <taxon>Metazoa</taxon>
        <taxon>Ecdysozoa</taxon>
        <taxon>Arthropoda</taxon>
        <taxon>Hexapoda</taxon>
        <taxon>Insecta</taxon>
        <taxon>Pterygota</taxon>
        <taxon>Neoptera</taxon>
        <taxon>Polyneoptera</taxon>
        <taxon>Dictyoptera</taxon>
        <taxon>Blattodea</taxon>
        <taxon>Blattoidea</taxon>
        <taxon>Termitoidae</taxon>
        <taxon>Rhinotermitidae</taxon>
        <taxon>Coptotermes</taxon>
    </lineage>
</organism>
<dbReference type="InterPro" id="IPR017850">
    <property type="entry name" value="Alkaline_phosphatase_core_sf"/>
</dbReference>
<feature type="domain" description="EB" evidence="4">
    <location>
        <begin position="71"/>
        <end position="121"/>
    </location>
</feature>
<feature type="compositionally biased region" description="Low complexity" evidence="3">
    <location>
        <begin position="203"/>
        <end position="220"/>
    </location>
</feature>
<evidence type="ECO:0000313" key="5">
    <source>
        <dbReference type="EMBL" id="GFG33625.1"/>
    </source>
</evidence>
<evidence type="ECO:0000313" key="6">
    <source>
        <dbReference type="Proteomes" id="UP000502823"/>
    </source>
</evidence>
<accession>A0A6L2PT69</accession>
<gene>
    <name evidence="5" type="ORF">Cfor_03381</name>
</gene>
<dbReference type="InterPro" id="IPR036055">
    <property type="entry name" value="LDL_receptor-like_sf"/>
</dbReference>
<dbReference type="Pfam" id="PF01683">
    <property type="entry name" value="EB"/>
    <property type="match status" value="1"/>
</dbReference>
<name>A0A6L2PT69_COPFO</name>
<feature type="disulfide bond" evidence="2">
    <location>
        <begin position="409"/>
        <end position="424"/>
    </location>
</feature>
<comment type="caution">
    <text evidence="5">The sequence shown here is derived from an EMBL/GenBank/DDBJ whole genome shotgun (WGS) entry which is preliminary data.</text>
</comment>
<dbReference type="Pfam" id="PF02995">
    <property type="entry name" value="DUF229"/>
    <property type="match status" value="1"/>
</dbReference>
<dbReference type="Gene3D" id="4.10.400.10">
    <property type="entry name" value="Low-density Lipoprotein Receptor"/>
    <property type="match status" value="4"/>
</dbReference>
<dbReference type="Proteomes" id="UP000502823">
    <property type="component" value="Unassembled WGS sequence"/>
</dbReference>
<dbReference type="Gene3D" id="3.40.720.10">
    <property type="entry name" value="Alkaline Phosphatase, subunit A"/>
    <property type="match status" value="1"/>
</dbReference>
<dbReference type="AlphaFoldDB" id="A0A6L2PT69"/>
<dbReference type="InterPro" id="IPR023415">
    <property type="entry name" value="LDLR_class-A_CS"/>
</dbReference>
<feature type="disulfide bond" evidence="2">
    <location>
        <begin position="440"/>
        <end position="458"/>
    </location>
</feature>
<feature type="disulfide bond" evidence="2">
    <location>
        <begin position="485"/>
        <end position="503"/>
    </location>
</feature>
<evidence type="ECO:0000256" key="3">
    <source>
        <dbReference type="SAM" id="MobiDB-lite"/>
    </source>
</evidence>
<dbReference type="PRINTS" id="PR00261">
    <property type="entry name" value="LDLRECEPTOR"/>
</dbReference>
<dbReference type="CDD" id="cd16021">
    <property type="entry name" value="ALP_like"/>
    <property type="match status" value="1"/>
</dbReference>
<dbReference type="SUPFAM" id="SSF57424">
    <property type="entry name" value="LDL receptor-like module"/>
    <property type="match status" value="4"/>
</dbReference>
<feature type="disulfide bond" evidence="2">
    <location>
        <begin position="433"/>
        <end position="445"/>
    </location>
</feature>
<feature type="disulfide bond" evidence="2">
    <location>
        <begin position="497"/>
        <end position="512"/>
    </location>
</feature>
<dbReference type="PROSITE" id="PS01209">
    <property type="entry name" value="LDLRA_1"/>
    <property type="match status" value="3"/>
</dbReference>
<dbReference type="InterPro" id="IPR004245">
    <property type="entry name" value="DUF229"/>
</dbReference>
<protein>
    <recommendedName>
        <fullName evidence="4">EB domain-containing protein</fullName>
    </recommendedName>
</protein>
<dbReference type="OrthoDB" id="413313at2759"/>
<keyword evidence="6" id="KW-1185">Reference proteome</keyword>
<proteinExistence type="predicted"/>
<dbReference type="PANTHER" id="PTHR10974">
    <property type="entry name" value="FI08016P-RELATED"/>
    <property type="match status" value="1"/>
</dbReference>
<dbReference type="PROSITE" id="PS50068">
    <property type="entry name" value="LDLRA_2"/>
    <property type="match status" value="4"/>
</dbReference>
<dbReference type="GO" id="GO:0005615">
    <property type="term" value="C:extracellular space"/>
    <property type="evidence" value="ECO:0007669"/>
    <property type="project" value="TreeGrafter"/>
</dbReference>
<dbReference type="SMART" id="SM00192">
    <property type="entry name" value="LDLa"/>
    <property type="match status" value="4"/>
</dbReference>
<dbReference type="FunFam" id="3.40.720.10:FF:000017">
    <property type="entry name" value="Predicted protein"/>
    <property type="match status" value="1"/>
</dbReference>
<dbReference type="InterPro" id="IPR002172">
    <property type="entry name" value="LDrepeatLR_classA_rpt"/>
</dbReference>
<comment type="caution">
    <text evidence="2">Lacks conserved residue(s) required for the propagation of feature annotation.</text>
</comment>
<reference evidence="6" key="1">
    <citation type="submission" date="2020-01" db="EMBL/GenBank/DDBJ databases">
        <title>Draft genome sequence of the Termite Coptotermes fromosanus.</title>
        <authorList>
            <person name="Itakura S."/>
            <person name="Yosikawa Y."/>
            <person name="Umezawa K."/>
        </authorList>
    </citation>
    <scope>NUCLEOTIDE SEQUENCE [LARGE SCALE GENOMIC DNA]</scope>
</reference>
<evidence type="ECO:0000256" key="1">
    <source>
        <dbReference type="ARBA" id="ARBA00023157"/>
    </source>
</evidence>
<feature type="region of interest" description="Disordered" evidence="3">
    <location>
        <begin position="180"/>
        <end position="220"/>
    </location>
</feature>
<dbReference type="EMBL" id="BLKM01008408">
    <property type="protein sequence ID" value="GFG33625.1"/>
    <property type="molecule type" value="Genomic_DNA"/>
</dbReference>
<dbReference type="CDD" id="cd00112">
    <property type="entry name" value="LDLa"/>
    <property type="match status" value="4"/>
</dbReference>
<dbReference type="Pfam" id="PF00057">
    <property type="entry name" value="Ldl_recept_a"/>
    <property type="match status" value="3"/>
</dbReference>
<keyword evidence="1 2" id="KW-1015">Disulfide bond</keyword>
<dbReference type="PANTHER" id="PTHR10974:SF9">
    <property type="entry name" value="DUF229 DOMAIN CONTAINING PROTEIN-RELATED"/>
    <property type="match status" value="1"/>
</dbReference>